<keyword evidence="4" id="KW-1185">Reference proteome</keyword>
<evidence type="ECO:0000256" key="1">
    <source>
        <dbReference type="SAM" id="MobiDB-lite"/>
    </source>
</evidence>
<protein>
    <recommendedName>
        <fullName evidence="2">DUF6699 domain-containing protein</fullName>
    </recommendedName>
</protein>
<organism evidence="3 4">
    <name type="scientific">Coprinellus micaceus</name>
    <name type="common">Glistening ink-cap mushroom</name>
    <name type="synonym">Coprinus micaceus</name>
    <dbReference type="NCBI Taxonomy" id="71717"/>
    <lineage>
        <taxon>Eukaryota</taxon>
        <taxon>Fungi</taxon>
        <taxon>Dikarya</taxon>
        <taxon>Basidiomycota</taxon>
        <taxon>Agaricomycotina</taxon>
        <taxon>Agaricomycetes</taxon>
        <taxon>Agaricomycetidae</taxon>
        <taxon>Agaricales</taxon>
        <taxon>Agaricineae</taxon>
        <taxon>Psathyrellaceae</taxon>
        <taxon>Coprinellus</taxon>
    </lineage>
</organism>
<dbReference type="Pfam" id="PF20415">
    <property type="entry name" value="DUF6699"/>
    <property type="match status" value="1"/>
</dbReference>
<accession>A0A4Y7SQZ2</accession>
<dbReference type="AlphaFoldDB" id="A0A4Y7SQZ2"/>
<gene>
    <name evidence="3" type="ORF">FA13DRAFT_1669446</name>
</gene>
<dbReference type="Proteomes" id="UP000298030">
    <property type="component" value="Unassembled WGS sequence"/>
</dbReference>
<feature type="region of interest" description="Disordered" evidence="1">
    <location>
        <begin position="49"/>
        <end position="79"/>
    </location>
</feature>
<reference evidence="3 4" key="1">
    <citation type="journal article" date="2019" name="Nat. Ecol. Evol.">
        <title>Megaphylogeny resolves global patterns of mushroom evolution.</title>
        <authorList>
            <person name="Varga T."/>
            <person name="Krizsan K."/>
            <person name="Foldi C."/>
            <person name="Dima B."/>
            <person name="Sanchez-Garcia M."/>
            <person name="Sanchez-Ramirez S."/>
            <person name="Szollosi G.J."/>
            <person name="Szarkandi J.G."/>
            <person name="Papp V."/>
            <person name="Albert L."/>
            <person name="Andreopoulos W."/>
            <person name="Angelini C."/>
            <person name="Antonin V."/>
            <person name="Barry K.W."/>
            <person name="Bougher N.L."/>
            <person name="Buchanan P."/>
            <person name="Buyck B."/>
            <person name="Bense V."/>
            <person name="Catcheside P."/>
            <person name="Chovatia M."/>
            <person name="Cooper J."/>
            <person name="Damon W."/>
            <person name="Desjardin D."/>
            <person name="Finy P."/>
            <person name="Geml J."/>
            <person name="Haridas S."/>
            <person name="Hughes K."/>
            <person name="Justo A."/>
            <person name="Karasinski D."/>
            <person name="Kautmanova I."/>
            <person name="Kiss B."/>
            <person name="Kocsube S."/>
            <person name="Kotiranta H."/>
            <person name="LaButti K.M."/>
            <person name="Lechner B.E."/>
            <person name="Liimatainen K."/>
            <person name="Lipzen A."/>
            <person name="Lukacs Z."/>
            <person name="Mihaltcheva S."/>
            <person name="Morgado L.N."/>
            <person name="Niskanen T."/>
            <person name="Noordeloos M.E."/>
            <person name="Ohm R.A."/>
            <person name="Ortiz-Santana B."/>
            <person name="Ovrebo C."/>
            <person name="Racz N."/>
            <person name="Riley R."/>
            <person name="Savchenko A."/>
            <person name="Shiryaev A."/>
            <person name="Soop K."/>
            <person name="Spirin V."/>
            <person name="Szebenyi C."/>
            <person name="Tomsovsky M."/>
            <person name="Tulloss R.E."/>
            <person name="Uehling J."/>
            <person name="Grigoriev I.V."/>
            <person name="Vagvolgyi C."/>
            <person name="Papp T."/>
            <person name="Martin F.M."/>
            <person name="Miettinen O."/>
            <person name="Hibbett D.S."/>
            <person name="Nagy L.G."/>
        </authorList>
    </citation>
    <scope>NUCLEOTIDE SEQUENCE [LARGE SCALE GENOMIC DNA]</scope>
    <source>
        <strain evidence="3 4">FP101781</strain>
    </source>
</reference>
<sequence>MSYSTSSTTTINPAIQAGQAYRMPLIPRGPSSQSPMTLSPLGDSFYGLHNMPHSHASSDTGSNGWRNQQSDAYNPPMAPRMRTIPLPRLSVDEHVDINPLLERTPCPWLVWDLTTSPRYATLDSRRRAPSQSPFYQPATRSSIPSITIHTPFSTNAIVIHHYGAVVTVGDVLTRVHEHLRECASEHLCPSPMTGMLVAPQHPGMASEAQIQQALAQLLGGKPRWAGLSPSATEPDVWLLHVR</sequence>
<name>A0A4Y7SQZ2_COPMI</name>
<evidence type="ECO:0000313" key="3">
    <source>
        <dbReference type="EMBL" id="TEB24283.1"/>
    </source>
</evidence>
<evidence type="ECO:0000259" key="2">
    <source>
        <dbReference type="Pfam" id="PF20415"/>
    </source>
</evidence>
<feature type="domain" description="DUF6699" evidence="2">
    <location>
        <begin position="109"/>
        <end position="229"/>
    </location>
</feature>
<comment type="caution">
    <text evidence="3">The sequence shown here is derived from an EMBL/GenBank/DDBJ whole genome shotgun (WGS) entry which is preliminary data.</text>
</comment>
<evidence type="ECO:0000313" key="4">
    <source>
        <dbReference type="Proteomes" id="UP000298030"/>
    </source>
</evidence>
<feature type="compositionally biased region" description="Polar residues" evidence="1">
    <location>
        <begin position="55"/>
        <end position="72"/>
    </location>
</feature>
<dbReference type="EMBL" id="QPFP01000068">
    <property type="protein sequence ID" value="TEB24283.1"/>
    <property type="molecule type" value="Genomic_DNA"/>
</dbReference>
<dbReference type="OrthoDB" id="3172906at2759"/>
<dbReference type="InterPro" id="IPR046522">
    <property type="entry name" value="DUF6699"/>
</dbReference>
<proteinExistence type="predicted"/>